<keyword evidence="7" id="KW-1185">Reference proteome</keyword>
<dbReference type="GO" id="GO:0046872">
    <property type="term" value="F:metal ion binding"/>
    <property type="evidence" value="ECO:0007669"/>
    <property type="project" value="UniProtKB-KW"/>
</dbReference>
<dbReference type="InterPro" id="IPR000086">
    <property type="entry name" value="NUDIX_hydrolase_dom"/>
</dbReference>
<proteinExistence type="predicted"/>
<reference evidence="6 7" key="1">
    <citation type="submission" date="2018-01" db="EMBL/GenBank/DDBJ databases">
        <title>Genomic Encyclopedia of Archaeal and Bacterial Type Strains, Phase II (KMG-II): from individual species to whole genera.</title>
        <authorList>
            <person name="Goeker M."/>
        </authorList>
    </citation>
    <scope>NUCLEOTIDE SEQUENCE [LARGE SCALE GENOMIC DNA]</scope>
    <source>
        <strain evidence="6 7">DSM 17023</strain>
    </source>
</reference>
<dbReference type="InterPro" id="IPR029033">
    <property type="entry name" value="His_PPase_superfam"/>
</dbReference>
<dbReference type="PANTHER" id="PTHR12629">
    <property type="entry name" value="DIPHOSPHOINOSITOL POLYPHOSPHATE PHOSPHOHYDROLASE"/>
    <property type="match status" value="1"/>
</dbReference>
<dbReference type="InterPro" id="IPR047198">
    <property type="entry name" value="DDP-like_NUDIX"/>
</dbReference>
<protein>
    <submittedName>
        <fullName evidence="6">Phosphohistidine phosphatase</fullName>
    </submittedName>
</protein>
<dbReference type="GO" id="GO:0016462">
    <property type="term" value="F:pyrophosphatase activity"/>
    <property type="evidence" value="ECO:0007669"/>
    <property type="project" value="InterPro"/>
</dbReference>
<evidence type="ECO:0000256" key="3">
    <source>
        <dbReference type="ARBA" id="ARBA00022801"/>
    </source>
</evidence>
<dbReference type="PROSITE" id="PS51462">
    <property type="entry name" value="NUDIX"/>
    <property type="match status" value="1"/>
</dbReference>
<dbReference type="Gene3D" id="3.90.79.10">
    <property type="entry name" value="Nucleoside Triphosphate Pyrophosphohydrolase"/>
    <property type="match status" value="1"/>
</dbReference>
<evidence type="ECO:0000313" key="6">
    <source>
        <dbReference type="EMBL" id="POF34169.1"/>
    </source>
</evidence>
<dbReference type="Pfam" id="PF00293">
    <property type="entry name" value="NUDIX"/>
    <property type="match status" value="1"/>
</dbReference>
<evidence type="ECO:0000256" key="2">
    <source>
        <dbReference type="ARBA" id="ARBA00022723"/>
    </source>
</evidence>
<dbReference type="InterPro" id="IPR013078">
    <property type="entry name" value="His_Pase_superF_clade-1"/>
</dbReference>
<dbReference type="Gene3D" id="3.40.50.1240">
    <property type="entry name" value="Phosphoglycerate mutase-like"/>
    <property type="match status" value="1"/>
</dbReference>
<feature type="domain" description="Nudix hydrolase" evidence="5">
    <location>
        <begin position="173"/>
        <end position="300"/>
    </location>
</feature>
<sequence>MDVLVLGAGAGVKSWDGAPASRPLRTKGKRQAQKIGAFLGREDLRPDRVLTDGSQRARVTAEKALKAAGWTARDIETSAALASGALPDLSASQCPLLVALPGTLRTLIEGLPFGPQSDLRPDRHCGLAPGVLLRLSHTPGHTRLLARTDPQTLPDLFPYPAPDGAGRRERPAYYYRQSAVIPFRRTPDGRQILIVGSSSGRHWTVPKGIVDPGLTPAASAGVEAREEAGIEGEIEEIPLGHFTYEKWGAPCKVTVFAMEVTKVLEGEAWEESHRRRKWVSRQEAAELLWLEAFREMVAGM</sequence>
<evidence type="ECO:0000256" key="4">
    <source>
        <dbReference type="ARBA" id="ARBA00022842"/>
    </source>
</evidence>
<dbReference type="InterPro" id="IPR015797">
    <property type="entry name" value="NUDIX_hydrolase-like_dom_sf"/>
</dbReference>
<dbReference type="EMBL" id="PPCN01000001">
    <property type="protein sequence ID" value="POF34169.1"/>
    <property type="molecule type" value="Genomic_DNA"/>
</dbReference>
<dbReference type="CDD" id="cd04666">
    <property type="entry name" value="NUDIX_DIPP2_like_Nudt4"/>
    <property type="match status" value="1"/>
</dbReference>
<dbReference type="AlphaFoldDB" id="A0A2S3V3D4"/>
<gene>
    <name evidence="6" type="ORF">CLV41_101621</name>
</gene>
<name>A0A2S3V3D4_9HYPH</name>
<organism evidence="6 7">
    <name type="scientific">Roseibium marinum</name>
    <dbReference type="NCBI Taxonomy" id="281252"/>
    <lineage>
        <taxon>Bacteria</taxon>
        <taxon>Pseudomonadati</taxon>
        <taxon>Pseudomonadota</taxon>
        <taxon>Alphaproteobacteria</taxon>
        <taxon>Hyphomicrobiales</taxon>
        <taxon>Stappiaceae</taxon>
        <taxon>Roseibium</taxon>
    </lineage>
</organism>
<comment type="caution">
    <text evidence="6">The sequence shown here is derived from an EMBL/GenBank/DDBJ whole genome shotgun (WGS) entry which is preliminary data.</text>
</comment>
<evidence type="ECO:0000259" key="5">
    <source>
        <dbReference type="PROSITE" id="PS51462"/>
    </source>
</evidence>
<keyword evidence="4" id="KW-0460">Magnesium</keyword>
<keyword evidence="3" id="KW-0378">Hydrolase</keyword>
<evidence type="ECO:0000313" key="7">
    <source>
        <dbReference type="Proteomes" id="UP000236959"/>
    </source>
</evidence>
<evidence type="ECO:0000256" key="1">
    <source>
        <dbReference type="ARBA" id="ARBA00001946"/>
    </source>
</evidence>
<dbReference type="PANTHER" id="PTHR12629:SF0">
    <property type="entry name" value="DIPHOSPHOINOSITOL-POLYPHOSPHATE DIPHOSPHATASE"/>
    <property type="match status" value="1"/>
</dbReference>
<keyword evidence="2" id="KW-0479">Metal-binding</keyword>
<dbReference type="SUPFAM" id="SSF53254">
    <property type="entry name" value="Phosphoglycerate mutase-like"/>
    <property type="match status" value="1"/>
</dbReference>
<dbReference type="SUPFAM" id="SSF55811">
    <property type="entry name" value="Nudix"/>
    <property type="match status" value="1"/>
</dbReference>
<dbReference type="CDD" id="cd07067">
    <property type="entry name" value="HP_PGM_like"/>
    <property type="match status" value="1"/>
</dbReference>
<dbReference type="GO" id="GO:0005737">
    <property type="term" value="C:cytoplasm"/>
    <property type="evidence" value="ECO:0007669"/>
    <property type="project" value="TreeGrafter"/>
</dbReference>
<dbReference type="Proteomes" id="UP000236959">
    <property type="component" value="Unassembled WGS sequence"/>
</dbReference>
<comment type="cofactor">
    <cofactor evidence="1">
        <name>Mg(2+)</name>
        <dbReference type="ChEBI" id="CHEBI:18420"/>
    </cofactor>
</comment>
<accession>A0A2S3V3D4</accession>